<gene>
    <name evidence="1" type="ORF">FBU59_000627</name>
</gene>
<reference evidence="1" key="1">
    <citation type="submission" date="2022-07" db="EMBL/GenBank/DDBJ databases">
        <title>Phylogenomic reconstructions and comparative analyses of Kickxellomycotina fungi.</title>
        <authorList>
            <person name="Reynolds N.K."/>
            <person name="Stajich J.E."/>
            <person name="Barry K."/>
            <person name="Grigoriev I.V."/>
            <person name="Crous P."/>
            <person name="Smith M.E."/>
        </authorList>
    </citation>
    <scope>NUCLEOTIDE SEQUENCE</scope>
    <source>
        <strain evidence="1">NRRL 5244</strain>
    </source>
</reference>
<comment type="caution">
    <text evidence="1">The sequence shown here is derived from an EMBL/GenBank/DDBJ whole genome shotgun (WGS) entry which is preliminary data.</text>
</comment>
<keyword evidence="2" id="KW-1185">Reference proteome</keyword>
<dbReference type="EMBL" id="JANBPW010000182">
    <property type="protein sequence ID" value="KAJ1950545.1"/>
    <property type="molecule type" value="Genomic_DNA"/>
</dbReference>
<protein>
    <submittedName>
        <fullName evidence="1">Uncharacterized protein</fullName>
    </submittedName>
</protein>
<organism evidence="1 2">
    <name type="scientific">Linderina macrospora</name>
    <dbReference type="NCBI Taxonomy" id="4868"/>
    <lineage>
        <taxon>Eukaryota</taxon>
        <taxon>Fungi</taxon>
        <taxon>Fungi incertae sedis</taxon>
        <taxon>Zoopagomycota</taxon>
        <taxon>Kickxellomycotina</taxon>
        <taxon>Kickxellomycetes</taxon>
        <taxon>Kickxellales</taxon>
        <taxon>Kickxellaceae</taxon>
        <taxon>Linderina</taxon>
    </lineage>
</organism>
<proteinExistence type="predicted"/>
<name>A0ACC1JG37_9FUNG</name>
<dbReference type="Proteomes" id="UP001150603">
    <property type="component" value="Unassembled WGS sequence"/>
</dbReference>
<evidence type="ECO:0000313" key="1">
    <source>
        <dbReference type="EMBL" id="KAJ1950545.1"/>
    </source>
</evidence>
<sequence length="136" mass="13729">MARLSFATLLLLAAPLANAAQCTGNQSMCPNGTDGVSPTYLQCDSWSGTWVTQSCAAGQVCYANPTKPGTAMCGLPGTGGNPGQGKCTGNVAKCAAPGQTGAYWQCNNWSGQYESASCPAGLKCYTGANGTSVLCN</sequence>
<evidence type="ECO:0000313" key="2">
    <source>
        <dbReference type="Proteomes" id="UP001150603"/>
    </source>
</evidence>
<accession>A0ACC1JG37</accession>